<dbReference type="InParanoid" id="A0A162WPZ7"/>
<keyword evidence="1" id="KW-0812">Transmembrane</keyword>
<dbReference type="GeneID" id="28997653"/>
<sequence length="502" mass="56588">MFFPTYISFLSTLLLIIVPKCCALPIQQGFIEISGQSAFMSILITIVLGYISHIVTVRSVTGLNHQSTTERRCMCFVFPTLGISLAMKYIYSVYYADRILGIDKCKPFLERYEDEINKVVGNRQDTFQSHVSLSVSQSPSDNHIIAAEGLSGDFDTETVFPGVTQLKNWLVDEMADSGIYYQKYDNAPYMASLLHSFGPKKAKKIKHCILNQHILVGFDSAVYMHSPFNNVMLTSDISVSGPGGFNQYQTSINPSYIRFLSIAMISQLEETYTLDDSSYTEIFITFSQLIFILLKCIETEGDRWTKSIMIIYTAMSILNTLSLVILHKQLEPFSLHYSSNITLKEIAEDYDIITKNTNDLLYIEDTQDIPSQFGSEDTTDLLYTGSFLHFILEGGKLGNKSGGGIFELDDFNHGGYCIFGGLLGSTLIFIWADYTSYKVTEWLVLFWVACSVIISSVEYFDFIRQTSSSWLLKMCLIPIVACSFVCIISATIIGYSTKYKSY</sequence>
<evidence type="ECO:0000256" key="1">
    <source>
        <dbReference type="SAM" id="Phobius"/>
    </source>
</evidence>
<keyword evidence="1" id="KW-0472">Membrane</keyword>
<reference evidence="4" key="1">
    <citation type="submission" date="2015-06" db="EMBL/GenBank/DDBJ databases">
        <title>Expansion of signal transduction pathways in fungi by whole-genome duplication.</title>
        <authorList>
            <consortium name="DOE Joint Genome Institute"/>
            <person name="Corrochano L.M."/>
            <person name="Kuo A."/>
            <person name="Marcet-Houben M."/>
            <person name="Polaino S."/>
            <person name="Salamov A."/>
            <person name="Villalobos J.M."/>
            <person name="Alvarez M.I."/>
            <person name="Avalos J."/>
            <person name="Benito E.P."/>
            <person name="Benoit I."/>
            <person name="Burger G."/>
            <person name="Camino L.P."/>
            <person name="Canovas D."/>
            <person name="Cerda-Olmedo E."/>
            <person name="Cheng J.-F."/>
            <person name="Dominguez A."/>
            <person name="Elias M."/>
            <person name="Eslava A.P."/>
            <person name="Glaser F."/>
            <person name="Grimwood J."/>
            <person name="Gutierrez G."/>
            <person name="Heitman J."/>
            <person name="Henrissat B."/>
            <person name="Iturriaga E.A."/>
            <person name="Lang B.F."/>
            <person name="Lavin J.L."/>
            <person name="Lee S."/>
            <person name="Li W."/>
            <person name="Lindquist E."/>
            <person name="Lopez-Garcia S."/>
            <person name="Luque E.M."/>
            <person name="Marcos A.T."/>
            <person name="Martin J."/>
            <person name="McCluskey K."/>
            <person name="Medina H.R."/>
            <person name="Miralles-Duran A."/>
            <person name="Miyazaki A."/>
            <person name="Munoz-Torres E."/>
            <person name="Oguiza J.A."/>
            <person name="Ohm R."/>
            <person name="Olmedo M."/>
            <person name="Orejas M."/>
            <person name="Ortiz-Castellanos L."/>
            <person name="Pisabarro A.G."/>
            <person name="Rodriguez-Romero J."/>
            <person name="Ruiz-Herrera J."/>
            <person name="Ruiz-Vazquez R."/>
            <person name="Sanz C."/>
            <person name="Schackwitz W."/>
            <person name="Schmutz J."/>
            <person name="Shahriari M."/>
            <person name="Shelest E."/>
            <person name="Silva-Franco F."/>
            <person name="Soanes D."/>
            <person name="Syed K."/>
            <person name="Tagua V.G."/>
            <person name="Talbot N.J."/>
            <person name="Thon M."/>
            <person name="De vries R.P."/>
            <person name="Wiebenga A."/>
            <person name="Yadav J.S."/>
            <person name="Braun E.L."/>
            <person name="Baker S."/>
            <person name="Garre V."/>
            <person name="Horwitz B."/>
            <person name="Torres-Martinez S."/>
            <person name="Idnurm A."/>
            <person name="Herrera-Estrella A."/>
            <person name="Gabaldon T."/>
            <person name="Grigoriev I.V."/>
        </authorList>
    </citation>
    <scope>NUCLEOTIDE SEQUENCE [LARGE SCALE GENOMIC DNA]</scope>
    <source>
        <strain evidence="4">NRRL 1555(-)</strain>
    </source>
</reference>
<keyword evidence="4" id="KW-1185">Reference proteome</keyword>
<feature type="signal peptide" evidence="2">
    <location>
        <begin position="1"/>
        <end position="23"/>
    </location>
</feature>
<feature type="transmembrane region" description="Helical" evidence="1">
    <location>
        <begin position="73"/>
        <end position="91"/>
    </location>
</feature>
<evidence type="ECO:0000313" key="4">
    <source>
        <dbReference type="Proteomes" id="UP000077315"/>
    </source>
</evidence>
<keyword evidence="1" id="KW-1133">Transmembrane helix</keyword>
<keyword evidence="2" id="KW-0732">Signal</keyword>
<feature type="chain" id="PRO_5007840841" evidence="2">
    <location>
        <begin position="24"/>
        <end position="502"/>
    </location>
</feature>
<dbReference type="RefSeq" id="XP_018287565.1">
    <property type="nucleotide sequence ID" value="XM_018436747.1"/>
</dbReference>
<accession>A0A162WPZ7</accession>
<organism evidence="3 4">
    <name type="scientific">Phycomyces blakesleeanus (strain ATCC 8743b / DSM 1359 / FGSC 10004 / NBRC 33097 / NRRL 1555)</name>
    <dbReference type="NCBI Taxonomy" id="763407"/>
    <lineage>
        <taxon>Eukaryota</taxon>
        <taxon>Fungi</taxon>
        <taxon>Fungi incertae sedis</taxon>
        <taxon>Mucoromycota</taxon>
        <taxon>Mucoromycotina</taxon>
        <taxon>Mucoromycetes</taxon>
        <taxon>Mucorales</taxon>
        <taxon>Phycomycetaceae</taxon>
        <taxon>Phycomyces</taxon>
    </lineage>
</organism>
<name>A0A162WPZ7_PHYB8</name>
<feature type="transmembrane region" description="Helical" evidence="1">
    <location>
        <begin position="413"/>
        <end position="432"/>
    </location>
</feature>
<dbReference type="Proteomes" id="UP000077315">
    <property type="component" value="Unassembled WGS sequence"/>
</dbReference>
<dbReference type="OrthoDB" id="10416625at2759"/>
<gene>
    <name evidence="3" type="ORF">PHYBLDRAFT_172165</name>
</gene>
<dbReference type="VEuPathDB" id="FungiDB:PHYBLDRAFT_172165"/>
<protein>
    <submittedName>
        <fullName evidence="3">Uncharacterized protein</fullName>
    </submittedName>
</protein>
<dbReference type="AlphaFoldDB" id="A0A162WPZ7"/>
<dbReference type="EMBL" id="KV440991">
    <property type="protein sequence ID" value="OAD69525.1"/>
    <property type="molecule type" value="Genomic_DNA"/>
</dbReference>
<feature type="transmembrane region" description="Helical" evidence="1">
    <location>
        <begin position="470"/>
        <end position="495"/>
    </location>
</feature>
<evidence type="ECO:0000313" key="3">
    <source>
        <dbReference type="EMBL" id="OAD69525.1"/>
    </source>
</evidence>
<feature type="transmembrane region" description="Helical" evidence="1">
    <location>
        <begin position="39"/>
        <end position="61"/>
    </location>
</feature>
<proteinExistence type="predicted"/>
<evidence type="ECO:0000256" key="2">
    <source>
        <dbReference type="SAM" id="SignalP"/>
    </source>
</evidence>
<feature type="transmembrane region" description="Helical" evidence="1">
    <location>
        <begin position="444"/>
        <end position="464"/>
    </location>
</feature>